<name>A0A6N4RDL5_BLAVI</name>
<dbReference type="GO" id="GO:0003700">
    <property type="term" value="F:DNA-binding transcription factor activity"/>
    <property type="evidence" value="ECO:0007669"/>
    <property type="project" value="InterPro"/>
</dbReference>
<dbReference type="PANTHER" id="PTHR30204">
    <property type="entry name" value="REDOX-CYCLING DRUG-SENSING TRANSCRIPTIONAL ACTIVATOR SOXR"/>
    <property type="match status" value="1"/>
</dbReference>
<gene>
    <name evidence="3" type="ORF">DI628_02785</name>
</gene>
<accession>A0A6N4RDL5</accession>
<proteinExistence type="predicted"/>
<reference evidence="3 4" key="1">
    <citation type="journal article" date="2017" name="Nat. Commun.">
        <title>In situ click chemistry generation of cyclooxygenase-2 inhibitors.</title>
        <authorList>
            <person name="Bhardwaj A."/>
            <person name="Kaur J."/>
            <person name="Wuest M."/>
            <person name="Wuest F."/>
        </authorList>
    </citation>
    <scope>NUCLEOTIDE SEQUENCE [LARGE SCALE GENOMIC DNA]</scope>
    <source>
        <strain evidence="3">S2_018_000_R2_106</strain>
    </source>
</reference>
<evidence type="ECO:0000259" key="2">
    <source>
        <dbReference type="PROSITE" id="PS50937"/>
    </source>
</evidence>
<protein>
    <submittedName>
        <fullName evidence="3">MerR family transcriptional regulator</fullName>
    </submittedName>
</protein>
<dbReference type="SMART" id="SM00422">
    <property type="entry name" value="HTH_MERR"/>
    <property type="match status" value="1"/>
</dbReference>
<dbReference type="InterPro" id="IPR000551">
    <property type="entry name" value="MerR-type_HTH_dom"/>
</dbReference>
<dbReference type="InterPro" id="IPR047057">
    <property type="entry name" value="MerR_fam"/>
</dbReference>
<dbReference type="PROSITE" id="PS50937">
    <property type="entry name" value="HTH_MERR_2"/>
    <property type="match status" value="1"/>
</dbReference>
<dbReference type="Gene3D" id="1.10.1660.10">
    <property type="match status" value="1"/>
</dbReference>
<keyword evidence="1" id="KW-0238">DNA-binding</keyword>
<dbReference type="InterPro" id="IPR009061">
    <property type="entry name" value="DNA-bd_dom_put_sf"/>
</dbReference>
<dbReference type="AlphaFoldDB" id="A0A6N4RDL5"/>
<dbReference type="EMBL" id="VAFM01000001">
    <property type="protein sequence ID" value="TKW62095.1"/>
    <property type="molecule type" value="Genomic_DNA"/>
</dbReference>
<dbReference type="GO" id="GO:0003677">
    <property type="term" value="F:DNA binding"/>
    <property type="evidence" value="ECO:0007669"/>
    <property type="project" value="UniProtKB-KW"/>
</dbReference>
<dbReference type="CDD" id="cd04765">
    <property type="entry name" value="HTH_MlrA-like_sg2"/>
    <property type="match status" value="1"/>
</dbReference>
<dbReference type="Pfam" id="PF13411">
    <property type="entry name" value="MerR_1"/>
    <property type="match status" value="1"/>
</dbReference>
<feature type="domain" description="HTH merR-type" evidence="2">
    <location>
        <begin position="10"/>
        <end position="78"/>
    </location>
</feature>
<evidence type="ECO:0000313" key="4">
    <source>
        <dbReference type="Proteomes" id="UP000320948"/>
    </source>
</evidence>
<organism evidence="3 4">
    <name type="scientific">Blastochloris viridis</name>
    <name type="common">Rhodopseudomonas viridis</name>
    <dbReference type="NCBI Taxonomy" id="1079"/>
    <lineage>
        <taxon>Bacteria</taxon>
        <taxon>Pseudomonadati</taxon>
        <taxon>Pseudomonadota</taxon>
        <taxon>Alphaproteobacteria</taxon>
        <taxon>Hyphomicrobiales</taxon>
        <taxon>Blastochloridaceae</taxon>
        <taxon>Blastochloris</taxon>
    </lineage>
</organism>
<dbReference type="SUPFAM" id="SSF46955">
    <property type="entry name" value="Putative DNA-binding domain"/>
    <property type="match status" value="1"/>
</dbReference>
<dbReference type="Proteomes" id="UP000320948">
    <property type="component" value="Unassembled WGS sequence"/>
</dbReference>
<sequence>MAKSNSAYRTIAEVAAELGVATHVLRFWETKFPQLKPTKQSGGRRFYKPEDVALLKYIQQLLYKEGYTIRGVQAALKQAKPKELKTLVQQLTPEAVIAELTAIRDILNPDMLSDERART</sequence>
<comment type="caution">
    <text evidence="3">The sequence shown here is derived from an EMBL/GenBank/DDBJ whole genome shotgun (WGS) entry which is preliminary data.</text>
</comment>
<dbReference type="PANTHER" id="PTHR30204:SF15">
    <property type="entry name" value="BLL5018 PROTEIN"/>
    <property type="match status" value="1"/>
</dbReference>
<evidence type="ECO:0000256" key="1">
    <source>
        <dbReference type="ARBA" id="ARBA00023125"/>
    </source>
</evidence>
<evidence type="ECO:0000313" key="3">
    <source>
        <dbReference type="EMBL" id="TKW62095.1"/>
    </source>
</evidence>